<dbReference type="InterPro" id="IPR016186">
    <property type="entry name" value="C-type_lectin-like/link_sf"/>
</dbReference>
<dbReference type="SMART" id="SM00034">
    <property type="entry name" value="CLECT"/>
    <property type="match status" value="1"/>
</dbReference>
<dbReference type="PROSITE" id="PS50041">
    <property type="entry name" value="C_TYPE_LECTIN_2"/>
    <property type="match status" value="1"/>
</dbReference>
<accession>A0A8B7NXL5</accession>
<evidence type="ECO:0000259" key="2">
    <source>
        <dbReference type="PROSITE" id="PS50041"/>
    </source>
</evidence>
<evidence type="ECO:0000313" key="4">
    <source>
        <dbReference type="RefSeq" id="XP_018018554.1"/>
    </source>
</evidence>
<dbReference type="AlphaFoldDB" id="A0A8B7NXL5"/>
<feature type="domain" description="C-type lectin" evidence="2">
    <location>
        <begin position="33"/>
        <end position="145"/>
    </location>
</feature>
<reference evidence="4" key="1">
    <citation type="submission" date="2025-08" db="UniProtKB">
        <authorList>
            <consortium name="RefSeq"/>
        </authorList>
    </citation>
    <scope>IDENTIFICATION</scope>
    <source>
        <tissue evidence="4">Whole organism</tissue>
    </source>
</reference>
<feature type="chain" id="PRO_5034450661" evidence="1">
    <location>
        <begin position="24"/>
        <end position="158"/>
    </location>
</feature>
<dbReference type="CDD" id="cd00037">
    <property type="entry name" value="CLECT"/>
    <property type="match status" value="1"/>
</dbReference>
<dbReference type="GeneID" id="108675079"/>
<sequence length="158" mass="17322">MEIAGKILRHAAVVLALIHLACGVTCGTDYVLIGSSCYRFNQAVRSASEAEAFCNAEGSSLADINGEADKAAIIAHINANFAGTYWTAGRGESGRYVWGGSEVEVPSQWRGRRFRSGSDMCVYVCSHTHRLWEDLCSTPKRYICKQRYTLGTEGVEVY</sequence>
<dbReference type="RefSeq" id="XP_018018554.1">
    <property type="nucleotide sequence ID" value="XM_018163065.2"/>
</dbReference>
<organism evidence="3 4">
    <name type="scientific">Hyalella azteca</name>
    <name type="common">Amphipod</name>
    <dbReference type="NCBI Taxonomy" id="294128"/>
    <lineage>
        <taxon>Eukaryota</taxon>
        <taxon>Metazoa</taxon>
        <taxon>Ecdysozoa</taxon>
        <taxon>Arthropoda</taxon>
        <taxon>Crustacea</taxon>
        <taxon>Multicrustacea</taxon>
        <taxon>Malacostraca</taxon>
        <taxon>Eumalacostraca</taxon>
        <taxon>Peracarida</taxon>
        <taxon>Amphipoda</taxon>
        <taxon>Senticaudata</taxon>
        <taxon>Talitrida</taxon>
        <taxon>Talitroidea</taxon>
        <taxon>Hyalellidae</taxon>
        <taxon>Hyalella</taxon>
    </lineage>
</organism>
<dbReference type="Proteomes" id="UP000694843">
    <property type="component" value="Unplaced"/>
</dbReference>
<dbReference type="SUPFAM" id="SSF56436">
    <property type="entry name" value="C-type lectin-like"/>
    <property type="match status" value="1"/>
</dbReference>
<name>A0A8B7NXL5_HYAAZ</name>
<keyword evidence="4" id="KW-0675">Receptor</keyword>
<protein>
    <submittedName>
        <fullName evidence="4">Asialoglycoprotein receptor 2</fullName>
    </submittedName>
</protein>
<dbReference type="OrthoDB" id="10456170at2759"/>
<dbReference type="KEGG" id="hazt:108675079"/>
<keyword evidence="1" id="KW-0732">Signal</keyword>
<evidence type="ECO:0000313" key="3">
    <source>
        <dbReference type="Proteomes" id="UP000694843"/>
    </source>
</evidence>
<dbReference type="Gene3D" id="3.10.100.10">
    <property type="entry name" value="Mannose-Binding Protein A, subunit A"/>
    <property type="match status" value="1"/>
</dbReference>
<dbReference type="InterPro" id="IPR016187">
    <property type="entry name" value="CTDL_fold"/>
</dbReference>
<feature type="signal peptide" evidence="1">
    <location>
        <begin position="1"/>
        <end position="23"/>
    </location>
</feature>
<gene>
    <name evidence="4" type="primary">LOC108675079</name>
</gene>
<keyword evidence="3" id="KW-1185">Reference proteome</keyword>
<dbReference type="Pfam" id="PF00059">
    <property type="entry name" value="Lectin_C"/>
    <property type="match status" value="1"/>
</dbReference>
<evidence type="ECO:0000256" key="1">
    <source>
        <dbReference type="SAM" id="SignalP"/>
    </source>
</evidence>
<dbReference type="InterPro" id="IPR001304">
    <property type="entry name" value="C-type_lectin-like"/>
</dbReference>
<proteinExistence type="predicted"/>